<proteinExistence type="predicted"/>
<evidence type="ECO:0000313" key="2">
    <source>
        <dbReference type="Proteomes" id="UP001057402"/>
    </source>
</evidence>
<organism evidence="1 2">
    <name type="scientific">Melastoma candidum</name>
    <dbReference type="NCBI Taxonomy" id="119954"/>
    <lineage>
        <taxon>Eukaryota</taxon>
        <taxon>Viridiplantae</taxon>
        <taxon>Streptophyta</taxon>
        <taxon>Embryophyta</taxon>
        <taxon>Tracheophyta</taxon>
        <taxon>Spermatophyta</taxon>
        <taxon>Magnoliopsida</taxon>
        <taxon>eudicotyledons</taxon>
        <taxon>Gunneridae</taxon>
        <taxon>Pentapetalae</taxon>
        <taxon>rosids</taxon>
        <taxon>malvids</taxon>
        <taxon>Myrtales</taxon>
        <taxon>Melastomataceae</taxon>
        <taxon>Melastomatoideae</taxon>
        <taxon>Melastomateae</taxon>
        <taxon>Melastoma</taxon>
    </lineage>
</organism>
<protein>
    <submittedName>
        <fullName evidence="1">Uncharacterized protein</fullName>
    </submittedName>
</protein>
<keyword evidence="2" id="KW-1185">Reference proteome</keyword>
<sequence length="113" mass="12893">MKKREIAVTLEDEVKVREPTSSSPSRQRETHSRTSSRVGVCLGIQSPQLTVYSSPARETVWNKSSREVRFILVGEGVIRGAFRGEHGRGEEIDEVIYDYENRISGFEKAIPWR</sequence>
<name>A0ACB9SJ48_9MYRT</name>
<accession>A0ACB9SJ48</accession>
<dbReference type="EMBL" id="CM042880">
    <property type="protein sequence ID" value="KAI4388222.1"/>
    <property type="molecule type" value="Genomic_DNA"/>
</dbReference>
<gene>
    <name evidence="1" type="ORF">MLD38_000570</name>
</gene>
<comment type="caution">
    <text evidence="1">The sequence shown here is derived from an EMBL/GenBank/DDBJ whole genome shotgun (WGS) entry which is preliminary data.</text>
</comment>
<dbReference type="Proteomes" id="UP001057402">
    <property type="component" value="Chromosome 1"/>
</dbReference>
<evidence type="ECO:0000313" key="1">
    <source>
        <dbReference type="EMBL" id="KAI4388222.1"/>
    </source>
</evidence>
<reference evidence="2" key="1">
    <citation type="journal article" date="2023" name="Front. Plant Sci.">
        <title>Chromosomal-level genome assembly of Melastoma candidum provides insights into trichome evolution.</title>
        <authorList>
            <person name="Zhong Y."/>
            <person name="Wu W."/>
            <person name="Sun C."/>
            <person name="Zou P."/>
            <person name="Liu Y."/>
            <person name="Dai S."/>
            <person name="Zhou R."/>
        </authorList>
    </citation>
    <scope>NUCLEOTIDE SEQUENCE [LARGE SCALE GENOMIC DNA]</scope>
</reference>